<sequence length="158" mass="18461">MSDEFHTVRGYELKRESKNMLTPALEDYLEMIYRNSMNEDYIRINTLAKLLNVKDSSASKMVKKLGELNFVDYEKYGVVTLTDEGKKVGKFLLNRHNVIENFLSLIGCKEDILLQAELIEHTITPDTVDNIRILNDFFENDKDVLEKYANYKRDINGR</sequence>
<dbReference type="Pfam" id="PF01325">
    <property type="entry name" value="Fe_dep_repress"/>
    <property type="match status" value="1"/>
</dbReference>
<dbReference type="InterPro" id="IPR022687">
    <property type="entry name" value="HTH_DTXR"/>
</dbReference>
<evidence type="ECO:0000256" key="10">
    <source>
        <dbReference type="ARBA" id="ARBA00023211"/>
    </source>
</evidence>
<evidence type="ECO:0000256" key="6">
    <source>
        <dbReference type="ARBA" id="ARBA00023015"/>
    </source>
</evidence>
<protein>
    <recommendedName>
        <fullName evidence="11">Manganese transport regulator</fullName>
    </recommendedName>
</protein>
<dbReference type="InterPro" id="IPR022689">
    <property type="entry name" value="Iron_dep_repressor"/>
</dbReference>
<organism evidence="13 14">
    <name type="scientific">Clostridium putrefaciens</name>
    <dbReference type="NCBI Taxonomy" id="99675"/>
    <lineage>
        <taxon>Bacteria</taxon>
        <taxon>Bacillati</taxon>
        <taxon>Bacillota</taxon>
        <taxon>Clostridia</taxon>
        <taxon>Eubacteriales</taxon>
        <taxon>Clostridiaceae</taxon>
        <taxon>Clostridium</taxon>
    </lineage>
</organism>
<evidence type="ECO:0000259" key="12">
    <source>
        <dbReference type="PROSITE" id="PS50944"/>
    </source>
</evidence>
<dbReference type="InterPro" id="IPR036421">
    <property type="entry name" value="Fe_dep_repressor_sf"/>
</dbReference>
<dbReference type="SMART" id="SM00529">
    <property type="entry name" value="HTH_DTXR"/>
    <property type="match status" value="1"/>
</dbReference>
<dbReference type="PANTHER" id="PTHR33238">
    <property type="entry name" value="IRON (METAL) DEPENDENT REPRESSOR, DTXR FAMILY"/>
    <property type="match status" value="1"/>
</dbReference>
<dbReference type="OrthoDB" id="9791355at2"/>
<proteinExistence type="inferred from homology"/>
<reference evidence="13 14" key="1">
    <citation type="submission" date="2018-06" db="EMBL/GenBank/DDBJ databases">
        <authorList>
            <consortium name="Pathogen Informatics"/>
            <person name="Doyle S."/>
        </authorList>
    </citation>
    <scope>NUCLEOTIDE SEQUENCE [LARGE SCALE GENOMIC DNA]</scope>
    <source>
        <strain evidence="13 14">NCTC9836</strain>
    </source>
</reference>
<dbReference type="RefSeq" id="WP_115640362.1">
    <property type="nucleotide sequence ID" value="NZ_UFWZ01000001.1"/>
</dbReference>
<evidence type="ECO:0000256" key="1">
    <source>
        <dbReference type="ARBA" id="ARBA00004496"/>
    </source>
</evidence>
<dbReference type="Proteomes" id="UP000254664">
    <property type="component" value="Unassembled WGS sequence"/>
</dbReference>
<gene>
    <name evidence="13" type="primary">mntR</name>
    <name evidence="13" type="ORF">NCTC9836_00548</name>
</gene>
<dbReference type="InterPro" id="IPR036388">
    <property type="entry name" value="WH-like_DNA-bd_sf"/>
</dbReference>
<accession>A0A381J4U6</accession>
<name>A0A381J4U6_9CLOT</name>
<comment type="subcellular location">
    <subcellularLocation>
        <location evidence="1">Cytoplasm</location>
    </subcellularLocation>
</comment>
<evidence type="ECO:0000256" key="3">
    <source>
        <dbReference type="ARBA" id="ARBA00011738"/>
    </source>
</evidence>
<dbReference type="Gene3D" id="1.10.10.10">
    <property type="entry name" value="Winged helix-like DNA-binding domain superfamily/Winged helix DNA-binding domain"/>
    <property type="match status" value="1"/>
</dbReference>
<evidence type="ECO:0000256" key="4">
    <source>
        <dbReference type="ARBA" id="ARBA00022490"/>
    </source>
</evidence>
<evidence type="ECO:0000313" key="14">
    <source>
        <dbReference type="Proteomes" id="UP000254664"/>
    </source>
</evidence>
<evidence type="ECO:0000256" key="9">
    <source>
        <dbReference type="ARBA" id="ARBA00023163"/>
    </source>
</evidence>
<dbReference type="PROSITE" id="PS50944">
    <property type="entry name" value="HTH_DTXR"/>
    <property type="match status" value="1"/>
</dbReference>
<evidence type="ECO:0000256" key="11">
    <source>
        <dbReference type="ARBA" id="ARBA00032593"/>
    </source>
</evidence>
<evidence type="ECO:0000256" key="5">
    <source>
        <dbReference type="ARBA" id="ARBA00022491"/>
    </source>
</evidence>
<dbReference type="Gene3D" id="1.10.60.10">
    <property type="entry name" value="Iron dependent repressor, metal binding and dimerisation domain"/>
    <property type="match status" value="1"/>
</dbReference>
<keyword evidence="4" id="KW-0963">Cytoplasm</keyword>
<dbReference type="InterPro" id="IPR001367">
    <property type="entry name" value="Fe_dep_repressor"/>
</dbReference>
<keyword evidence="5" id="KW-0678">Repressor</keyword>
<dbReference type="SUPFAM" id="SSF46785">
    <property type="entry name" value="Winged helix' DNA-binding domain"/>
    <property type="match status" value="1"/>
</dbReference>
<feature type="domain" description="HTH dtxR-type" evidence="12">
    <location>
        <begin position="21"/>
        <end position="82"/>
    </location>
</feature>
<dbReference type="GO" id="GO:0003677">
    <property type="term" value="F:DNA binding"/>
    <property type="evidence" value="ECO:0007669"/>
    <property type="project" value="UniProtKB-KW"/>
</dbReference>
<dbReference type="GO" id="GO:0046914">
    <property type="term" value="F:transition metal ion binding"/>
    <property type="evidence" value="ECO:0007669"/>
    <property type="project" value="InterPro"/>
</dbReference>
<keyword evidence="10" id="KW-0464">Manganese</keyword>
<evidence type="ECO:0000256" key="8">
    <source>
        <dbReference type="ARBA" id="ARBA00023159"/>
    </source>
</evidence>
<dbReference type="AlphaFoldDB" id="A0A381J4U6"/>
<evidence type="ECO:0000256" key="2">
    <source>
        <dbReference type="ARBA" id="ARBA00007871"/>
    </source>
</evidence>
<dbReference type="PANTHER" id="PTHR33238:SF11">
    <property type="entry name" value="TRANSCRIPTIONAL REGULATOR MNTR"/>
    <property type="match status" value="1"/>
</dbReference>
<comment type="similarity">
    <text evidence="2">Belongs to the DtxR/MntR family.</text>
</comment>
<dbReference type="InterPro" id="IPR050536">
    <property type="entry name" value="DtxR_MntR_Metal-Reg"/>
</dbReference>
<keyword evidence="6" id="KW-0805">Transcription regulation</keyword>
<dbReference type="GO" id="GO:0003700">
    <property type="term" value="F:DNA-binding transcription factor activity"/>
    <property type="evidence" value="ECO:0007669"/>
    <property type="project" value="InterPro"/>
</dbReference>
<evidence type="ECO:0000313" key="13">
    <source>
        <dbReference type="EMBL" id="SUY46002.1"/>
    </source>
</evidence>
<dbReference type="GO" id="GO:0005737">
    <property type="term" value="C:cytoplasm"/>
    <property type="evidence" value="ECO:0007669"/>
    <property type="project" value="UniProtKB-SubCell"/>
</dbReference>
<keyword evidence="14" id="KW-1185">Reference proteome</keyword>
<keyword evidence="7" id="KW-0238">DNA-binding</keyword>
<dbReference type="EMBL" id="UFWZ01000001">
    <property type="protein sequence ID" value="SUY46002.1"/>
    <property type="molecule type" value="Genomic_DNA"/>
</dbReference>
<comment type="subunit">
    <text evidence="3">Homodimer.</text>
</comment>
<dbReference type="InterPro" id="IPR036390">
    <property type="entry name" value="WH_DNA-bd_sf"/>
</dbReference>
<evidence type="ECO:0000256" key="7">
    <source>
        <dbReference type="ARBA" id="ARBA00023125"/>
    </source>
</evidence>
<dbReference type="Pfam" id="PF02742">
    <property type="entry name" value="Fe_dep_repr_C"/>
    <property type="match status" value="1"/>
</dbReference>
<keyword evidence="9" id="KW-0804">Transcription</keyword>
<dbReference type="GO" id="GO:0046983">
    <property type="term" value="F:protein dimerization activity"/>
    <property type="evidence" value="ECO:0007669"/>
    <property type="project" value="InterPro"/>
</dbReference>
<keyword evidence="8" id="KW-0010">Activator</keyword>